<evidence type="ECO:0000256" key="7">
    <source>
        <dbReference type="HAMAP-Rule" id="MF_00523"/>
    </source>
</evidence>
<dbReference type="PROSITE" id="PS00101">
    <property type="entry name" value="HEXAPEP_TRANSFERASES"/>
    <property type="match status" value="2"/>
</dbReference>
<comment type="subunit">
    <text evidence="7">Homotrimer.</text>
</comment>
<dbReference type="RefSeq" id="WP_146682394.1">
    <property type="nucleotide sequence ID" value="NZ_CP019646.1"/>
</dbReference>
<dbReference type="NCBIfam" id="NF002060">
    <property type="entry name" value="PRK00892.1"/>
    <property type="match status" value="1"/>
</dbReference>
<sequence>MQQSFTLKEIAEMTGGRLIAPSGDAAINRVNSIDSAGSDQITFISDMKYLDNLRKSSAAAVLSPQQLEDVNMAQVVVKDVNAALIAVLEKFAPSFDITPGIHPSAVIDAAANISDTAAVGANTYIGPNVTVEENVFIGPNCSIVADCSIGRGTKIEHNIVMYPHVVIGENCIVQSGTVLGSCGFGYRPVDNIPRLIPHIGGVIIEDYVEIGANCCIDRAKFGNTVIGFGSKLDNLIQIAHNAVIGKCCLITAQCGLAGSSRLGDGVILGGHSGVSDNVSVGSGSMLGAKSAVVSDIGPGSKVMGVPAVDSKRFFRRIVSTERVPELRKQIKQLEKRIQSLEKAANNTK</sequence>
<dbReference type="Gene3D" id="3.40.1390.10">
    <property type="entry name" value="MurE/MurF, N-terminal domain"/>
    <property type="match status" value="1"/>
</dbReference>
<evidence type="ECO:0000256" key="4">
    <source>
        <dbReference type="ARBA" id="ARBA00022737"/>
    </source>
</evidence>
<evidence type="ECO:0000313" key="10">
    <source>
        <dbReference type="EMBL" id="AQQ70103.1"/>
    </source>
</evidence>
<dbReference type="GO" id="GO:0103118">
    <property type="term" value="F:UDP-3-O-[(3R)-3-hydroxyacyl]-glucosamine N-acyltransferase activity"/>
    <property type="evidence" value="ECO:0007669"/>
    <property type="project" value="UniProtKB-EC"/>
</dbReference>
<dbReference type="InterPro" id="IPR018357">
    <property type="entry name" value="Hexapep_transf_CS"/>
</dbReference>
<keyword evidence="2 7" id="KW-0441">Lipid A biosynthesis</keyword>
<keyword evidence="11" id="KW-1185">Reference proteome</keyword>
<keyword evidence="1 7" id="KW-0444">Lipid biosynthesis</keyword>
<protein>
    <recommendedName>
        <fullName evidence="7">UDP-3-O-acylglucosamine N-acyltransferase</fullName>
        <ecNumber evidence="7">2.3.1.191</ecNumber>
    </recommendedName>
</protein>
<dbReference type="EMBL" id="CP019646">
    <property type="protein sequence ID" value="AQQ70103.1"/>
    <property type="molecule type" value="Genomic_DNA"/>
</dbReference>
<keyword evidence="3 7" id="KW-0808">Transferase</keyword>
<organism evidence="10 11">
    <name type="scientific">Limihaloglobus sulfuriphilus</name>
    <dbReference type="NCBI Taxonomy" id="1851148"/>
    <lineage>
        <taxon>Bacteria</taxon>
        <taxon>Pseudomonadati</taxon>
        <taxon>Planctomycetota</taxon>
        <taxon>Phycisphaerae</taxon>
        <taxon>Sedimentisphaerales</taxon>
        <taxon>Sedimentisphaeraceae</taxon>
        <taxon>Limihaloglobus</taxon>
    </lineage>
</organism>
<dbReference type="InterPro" id="IPR056729">
    <property type="entry name" value="GMPPB_C"/>
</dbReference>
<dbReference type="Gene3D" id="2.160.10.10">
    <property type="entry name" value="Hexapeptide repeat proteins"/>
    <property type="match status" value="1"/>
</dbReference>
<dbReference type="SUPFAM" id="SSF51161">
    <property type="entry name" value="Trimeric LpxA-like enzymes"/>
    <property type="match status" value="1"/>
</dbReference>
<dbReference type="Pfam" id="PF04613">
    <property type="entry name" value="LpxD"/>
    <property type="match status" value="1"/>
</dbReference>
<keyword evidence="5 7" id="KW-0443">Lipid metabolism</keyword>
<dbReference type="Proteomes" id="UP000188181">
    <property type="component" value="Chromosome"/>
</dbReference>
<evidence type="ECO:0000256" key="1">
    <source>
        <dbReference type="ARBA" id="ARBA00022516"/>
    </source>
</evidence>
<dbReference type="STRING" id="1851148.SMSP2_00444"/>
<evidence type="ECO:0000256" key="5">
    <source>
        <dbReference type="ARBA" id="ARBA00023098"/>
    </source>
</evidence>
<accession>A0A1Q2MBL3</accession>
<dbReference type="PANTHER" id="PTHR43378:SF2">
    <property type="entry name" value="UDP-3-O-ACYLGLUCOSAMINE N-ACYLTRANSFERASE 1, MITOCHONDRIAL-RELATED"/>
    <property type="match status" value="1"/>
</dbReference>
<dbReference type="PANTHER" id="PTHR43378">
    <property type="entry name" value="UDP-3-O-ACYLGLUCOSAMINE N-ACYLTRANSFERASE"/>
    <property type="match status" value="1"/>
</dbReference>
<dbReference type="EC" id="2.3.1.191" evidence="7"/>
<dbReference type="Pfam" id="PF25087">
    <property type="entry name" value="GMPPB_C"/>
    <property type="match status" value="1"/>
</dbReference>
<evidence type="ECO:0000256" key="3">
    <source>
        <dbReference type="ARBA" id="ARBA00022679"/>
    </source>
</evidence>
<name>A0A1Q2MBL3_9BACT</name>
<dbReference type="OrthoDB" id="9784739at2"/>
<reference evidence="11" key="1">
    <citation type="submission" date="2017-02" db="EMBL/GenBank/DDBJ databases">
        <title>Comparative genomics and description of representatives of a novel lineage of planctomycetes thriving in anoxic sediments.</title>
        <authorList>
            <person name="Spring S."/>
            <person name="Bunk B."/>
            <person name="Sproer C."/>
        </authorList>
    </citation>
    <scope>NUCLEOTIDE SEQUENCE [LARGE SCALE GENOMIC DNA]</scope>
    <source>
        <strain evidence="11">SM-Chi-D1</strain>
    </source>
</reference>
<dbReference type="GO" id="GO:0009245">
    <property type="term" value="P:lipid A biosynthetic process"/>
    <property type="evidence" value="ECO:0007669"/>
    <property type="project" value="UniProtKB-UniRule"/>
</dbReference>
<dbReference type="NCBIfam" id="TIGR01853">
    <property type="entry name" value="lipid_A_lpxD"/>
    <property type="match status" value="1"/>
</dbReference>
<evidence type="ECO:0000256" key="2">
    <source>
        <dbReference type="ARBA" id="ARBA00022556"/>
    </source>
</evidence>
<comment type="catalytic activity">
    <reaction evidence="7">
        <text>a UDP-3-O-[(3R)-3-hydroxyacyl]-alpha-D-glucosamine + a (3R)-hydroxyacyl-[ACP] = a UDP-2-N,3-O-bis[(3R)-3-hydroxyacyl]-alpha-D-glucosamine + holo-[ACP] + H(+)</text>
        <dbReference type="Rhea" id="RHEA:53836"/>
        <dbReference type="Rhea" id="RHEA-COMP:9685"/>
        <dbReference type="Rhea" id="RHEA-COMP:9945"/>
        <dbReference type="ChEBI" id="CHEBI:15378"/>
        <dbReference type="ChEBI" id="CHEBI:64479"/>
        <dbReference type="ChEBI" id="CHEBI:78827"/>
        <dbReference type="ChEBI" id="CHEBI:137740"/>
        <dbReference type="ChEBI" id="CHEBI:137748"/>
        <dbReference type="EC" id="2.3.1.191"/>
    </reaction>
</comment>
<dbReference type="AlphaFoldDB" id="A0A1Q2MBL3"/>
<evidence type="ECO:0000256" key="6">
    <source>
        <dbReference type="ARBA" id="ARBA00023315"/>
    </source>
</evidence>
<evidence type="ECO:0000313" key="11">
    <source>
        <dbReference type="Proteomes" id="UP000188181"/>
    </source>
</evidence>
<evidence type="ECO:0000259" key="9">
    <source>
        <dbReference type="Pfam" id="PF25087"/>
    </source>
</evidence>
<dbReference type="GO" id="GO:0016020">
    <property type="term" value="C:membrane"/>
    <property type="evidence" value="ECO:0007669"/>
    <property type="project" value="GOC"/>
</dbReference>
<dbReference type="InterPro" id="IPR007691">
    <property type="entry name" value="LpxD"/>
</dbReference>
<dbReference type="InterPro" id="IPR020573">
    <property type="entry name" value="UDP_GlcNAc_AcTrfase_non-rep"/>
</dbReference>
<feature type="domain" description="UDP-3-O-[3-hydroxymyristoyl] glucosamine N-acyltransferase non-repeat region" evidence="8">
    <location>
        <begin position="24"/>
        <end position="89"/>
    </location>
</feature>
<dbReference type="HAMAP" id="MF_00523">
    <property type="entry name" value="LpxD"/>
    <property type="match status" value="1"/>
</dbReference>
<keyword evidence="6 7" id="KW-0012">Acyltransferase</keyword>
<comment type="similarity">
    <text evidence="7">Belongs to the transferase hexapeptide repeat family. LpxD subfamily.</text>
</comment>
<keyword evidence="4 7" id="KW-0677">Repeat</keyword>
<proteinExistence type="inferred from homology"/>
<evidence type="ECO:0000259" key="8">
    <source>
        <dbReference type="Pfam" id="PF04613"/>
    </source>
</evidence>
<gene>
    <name evidence="10" type="primary">lpxD_2</name>
    <name evidence="7" type="synonym">lpxD</name>
    <name evidence="10" type="ORF">SMSP2_00444</name>
</gene>
<comment type="pathway">
    <text evidence="7">Bacterial outer membrane biogenesis; LPS lipid A biosynthesis.</text>
</comment>
<dbReference type="UniPathway" id="UPA00973"/>
<dbReference type="KEGG" id="pbas:SMSP2_00444"/>
<comment type="function">
    <text evidence="7">Catalyzes the N-acylation of UDP-3-O-acylglucosamine using 3-hydroxyacyl-ACP as the acyl donor. Is involved in the biosynthesis of lipid A, a phosphorylated glycolipid that anchors the lipopolysaccharide to the outer membrane of the cell.</text>
</comment>
<feature type="domain" description="Mannose-1-phosphate guanyltransferase C-terminal" evidence="9">
    <location>
        <begin position="102"/>
        <end position="181"/>
    </location>
</feature>
<dbReference type="InterPro" id="IPR011004">
    <property type="entry name" value="Trimer_LpxA-like_sf"/>
</dbReference>
<dbReference type="GO" id="GO:0016410">
    <property type="term" value="F:N-acyltransferase activity"/>
    <property type="evidence" value="ECO:0007669"/>
    <property type="project" value="InterPro"/>
</dbReference>
<dbReference type="CDD" id="cd03352">
    <property type="entry name" value="LbH_LpxD"/>
    <property type="match status" value="1"/>
</dbReference>
<feature type="active site" description="Proton acceptor" evidence="7">
    <location>
        <position position="240"/>
    </location>
</feature>